<gene>
    <name evidence="1" type="ORF">OXD698_LOCUS47481</name>
</gene>
<dbReference type="EMBL" id="CAJOAZ010018506">
    <property type="protein sequence ID" value="CAF4326948.1"/>
    <property type="molecule type" value="Genomic_DNA"/>
</dbReference>
<proteinExistence type="predicted"/>
<sequence>MDTKKAVSRRLTKLKKENKPVNLTSVTTTNKKCSDDRQLRQTFKQLRVSRPLTYNEHLDNDVNSMPSTKFAR</sequence>
<name>A0A820JTQ5_9BILA</name>
<dbReference type="Proteomes" id="UP000663844">
    <property type="component" value="Unassembled WGS sequence"/>
</dbReference>
<feature type="non-terminal residue" evidence="1">
    <location>
        <position position="1"/>
    </location>
</feature>
<accession>A0A820JTQ5</accession>
<evidence type="ECO:0000313" key="1">
    <source>
        <dbReference type="EMBL" id="CAF4326948.1"/>
    </source>
</evidence>
<organism evidence="1 2">
    <name type="scientific">Adineta steineri</name>
    <dbReference type="NCBI Taxonomy" id="433720"/>
    <lineage>
        <taxon>Eukaryota</taxon>
        <taxon>Metazoa</taxon>
        <taxon>Spiralia</taxon>
        <taxon>Gnathifera</taxon>
        <taxon>Rotifera</taxon>
        <taxon>Eurotatoria</taxon>
        <taxon>Bdelloidea</taxon>
        <taxon>Adinetida</taxon>
        <taxon>Adinetidae</taxon>
        <taxon>Adineta</taxon>
    </lineage>
</organism>
<reference evidence="1" key="1">
    <citation type="submission" date="2021-02" db="EMBL/GenBank/DDBJ databases">
        <authorList>
            <person name="Nowell W R."/>
        </authorList>
    </citation>
    <scope>NUCLEOTIDE SEQUENCE</scope>
</reference>
<evidence type="ECO:0000313" key="2">
    <source>
        <dbReference type="Proteomes" id="UP000663844"/>
    </source>
</evidence>
<dbReference type="AlphaFoldDB" id="A0A820JTQ5"/>
<feature type="non-terminal residue" evidence="1">
    <location>
        <position position="72"/>
    </location>
</feature>
<comment type="caution">
    <text evidence="1">The sequence shown here is derived from an EMBL/GenBank/DDBJ whole genome shotgun (WGS) entry which is preliminary data.</text>
</comment>
<protein>
    <submittedName>
        <fullName evidence="1">Uncharacterized protein</fullName>
    </submittedName>
</protein>